<keyword evidence="3" id="KW-1185">Reference proteome</keyword>
<protein>
    <submittedName>
        <fullName evidence="2">SDR family oxidoreductase</fullName>
    </submittedName>
</protein>
<evidence type="ECO:0000256" key="1">
    <source>
        <dbReference type="ARBA" id="ARBA00006484"/>
    </source>
</evidence>
<dbReference type="PRINTS" id="PR00081">
    <property type="entry name" value="GDHRDH"/>
</dbReference>
<gene>
    <name evidence="2" type="ORF">GCM10022207_51960</name>
</gene>
<evidence type="ECO:0000313" key="2">
    <source>
        <dbReference type="EMBL" id="GAA3878988.1"/>
    </source>
</evidence>
<sequence length="255" mass="26554">MASLLDGKIALITGTGAGMGRVAAQVFAREGAKVVGADIHPDANEETAELVRQAGGEMTGIAPVDLTDPEQARRLVDSAVAAYGGLDVIYNNAASLRFGPLPDFSIEDWHATITGELDIPFFVSEFAWPHLVRRGGGVIINVASMAGMIAGHNPPMVGHTAANAGVIGMTRQMALEGAPHGIRAVAISPGPVLTPASDRDLGDNQAAREAITTKTLLRRFARPEEIVELGAFLASDRASYITGTNYAVDGGASAW</sequence>
<organism evidence="2 3">
    <name type="scientific">Streptomyces lannensis</name>
    <dbReference type="NCBI Taxonomy" id="766498"/>
    <lineage>
        <taxon>Bacteria</taxon>
        <taxon>Bacillati</taxon>
        <taxon>Actinomycetota</taxon>
        <taxon>Actinomycetes</taxon>
        <taxon>Kitasatosporales</taxon>
        <taxon>Streptomycetaceae</taxon>
        <taxon>Streptomyces</taxon>
    </lineage>
</organism>
<dbReference type="PRINTS" id="PR00080">
    <property type="entry name" value="SDRFAMILY"/>
</dbReference>
<dbReference type="InterPro" id="IPR036291">
    <property type="entry name" value="NAD(P)-bd_dom_sf"/>
</dbReference>
<dbReference type="Proteomes" id="UP001501563">
    <property type="component" value="Unassembled WGS sequence"/>
</dbReference>
<dbReference type="RefSeq" id="WP_345551417.1">
    <property type="nucleotide sequence ID" value="NZ_BAAAZA010000015.1"/>
</dbReference>
<dbReference type="EMBL" id="BAAAZA010000015">
    <property type="protein sequence ID" value="GAA3878988.1"/>
    <property type="molecule type" value="Genomic_DNA"/>
</dbReference>
<dbReference type="PANTHER" id="PTHR42760">
    <property type="entry name" value="SHORT-CHAIN DEHYDROGENASES/REDUCTASES FAMILY MEMBER"/>
    <property type="match status" value="1"/>
</dbReference>
<name>A0ABP7KLF7_9ACTN</name>
<proteinExistence type="inferred from homology"/>
<accession>A0ABP7KLF7</accession>
<comment type="similarity">
    <text evidence="1">Belongs to the short-chain dehydrogenases/reductases (SDR) family.</text>
</comment>
<dbReference type="SUPFAM" id="SSF51735">
    <property type="entry name" value="NAD(P)-binding Rossmann-fold domains"/>
    <property type="match status" value="1"/>
</dbReference>
<dbReference type="Pfam" id="PF13561">
    <property type="entry name" value="adh_short_C2"/>
    <property type="match status" value="1"/>
</dbReference>
<evidence type="ECO:0000313" key="3">
    <source>
        <dbReference type="Proteomes" id="UP001501563"/>
    </source>
</evidence>
<dbReference type="CDD" id="cd05233">
    <property type="entry name" value="SDR_c"/>
    <property type="match status" value="1"/>
</dbReference>
<reference evidence="3" key="1">
    <citation type="journal article" date="2019" name="Int. J. Syst. Evol. Microbiol.">
        <title>The Global Catalogue of Microorganisms (GCM) 10K type strain sequencing project: providing services to taxonomists for standard genome sequencing and annotation.</title>
        <authorList>
            <consortium name="The Broad Institute Genomics Platform"/>
            <consortium name="The Broad Institute Genome Sequencing Center for Infectious Disease"/>
            <person name="Wu L."/>
            <person name="Ma J."/>
        </authorList>
    </citation>
    <scope>NUCLEOTIDE SEQUENCE [LARGE SCALE GENOMIC DNA]</scope>
    <source>
        <strain evidence="3">JCM 16578</strain>
    </source>
</reference>
<dbReference type="Gene3D" id="3.40.50.720">
    <property type="entry name" value="NAD(P)-binding Rossmann-like Domain"/>
    <property type="match status" value="1"/>
</dbReference>
<comment type="caution">
    <text evidence="2">The sequence shown here is derived from an EMBL/GenBank/DDBJ whole genome shotgun (WGS) entry which is preliminary data.</text>
</comment>
<dbReference type="InterPro" id="IPR002347">
    <property type="entry name" value="SDR_fam"/>
</dbReference>